<dbReference type="Proteomes" id="UP001348641">
    <property type="component" value="Unassembled WGS sequence"/>
</dbReference>
<protein>
    <submittedName>
        <fullName evidence="2">Uncharacterized protein</fullName>
    </submittedName>
</protein>
<dbReference type="RefSeq" id="WP_330156686.1">
    <property type="nucleotide sequence ID" value="NZ_BAAAJA010000001.1"/>
</dbReference>
<name>A0ABU7KL35_9ACTN</name>
<evidence type="ECO:0000256" key="1">
    <source>
        <dbReference type="SAM" id="MobiDB-lite"/>
    </source>
</evidence>
<feature type="region of interest" description="Disordered" evidence="1">
    <location>
        <begin position="157"/>
        <end position="179"/>
    </location>
</feature>
<evidence type="ECO:0000313" key="2">
    <source>
        <dbReference type="EMBL" id="MEE2049407.1"/>
    </source>
</evidence>
<proteinExistence type="predicted"/>
<reference evidence="2 3" key="1">
    <citation type="submission" date="2023-07" db="EMBL/GenBank/DDBJ databases">
        <authorList>
            <person name="Girao M."/>
            <person name="Carvalho M.F."/>
        </authorList>
    </citation>
    <scope>NUCLEOTIDE SEQUENCE [LARGE SCALE GENOMIC DNA]</scope>
    <source>
        <strain evidence="2 3">66/93</strain>
    </source>
</reference>
<accession>A0ABU7KL35</accession>
<evidence type="ECO:0000313" key="3">
    <source>
        <dbReference type="Proteomes" id="UP001348641"/>
    </source>
</evidence>
<dbReference type="EMBL" id="JAUUCC010000004">
    <property type="protein sequence ID" value="MEE2049407.1"/>
    <property type="molecule type" value="Genomic_DNA"/>
</dbReference>
<gene>
    <name evidence="2" type="ORF">Q8A49_02745</name>
</gene>
<organism evidence="2 3">
    <name type="scientific">Nocardiopsis tropica</name>
    <dbReference type="NCBI Taxonomy" id="109330"/>
    <lineage>
        <taxon>Bacteria</taxon>
        <taxon>Bacillati</taxon>
        <taxon>Actinomycetota</taxon>
        <taxon>Actinomycetes</taxon>
        <taxon>Streptosporangiales</taxon>
        <taxon>Nocardiopsidaceae</taxon>
        <taxon>Nocardiopsis</taxon>
    </lineage>
</organism>
<comment type="caution">
    <text evidence="2">The sequence shown here is derived from an EMBL/GenBank/DDBJ whole genome shotgun (WGS) entry which is preliminary data.</text>
</comment>
<sequence length="179" mass="20626">MSEFEKRAEQVKLIHWSDERKQRRSQVRLVQEYLRRSALWTLELRTGPWPFYDIADRINPDIRAPEPLVDEVIESMSGAGNYFVLHTVKWSLHFAALKDHGLDTTKIPDPFTPLLLMYARGGMVNRDSTGFIEVDGVSFRLGSVKKAATRKPLASLDEKTLQEIDEKGWPDRAAHPPRR</sequence>